<evidence type="ECO:0000256" key="1">
    <source>
        <dbReference type="SAM" id="MobiDB-lite"/>
    </source>
</evidence>
<dbReference type="AlphaFoldDB" id="A0AAJ2UQY0"/>
<name>A0AAJ2UQY0_9ACTN</name>
<accession>A0AAJ2UQY0</accession>
<evidence type="ECO:0000313" key="3">
    <source>
        <dbReference type="Proteomes" id="UP001273589"/>
    </source>
</evidence>
<comment type="caution">
    <text evidence="2">The sequence shown here is derived from an EMBL/GenBank/DDBJ whole genome shotgun (WGS) entry which is preliminary data.</text>
</comment>
<gene>
    <name evidence="2" type="ORF">PV367_35435</name>
</gene>
<proteinExistence type="predicted"/>
<evidence type="ECO:0000313" key="2">
    <source>
        <dbReference type="EMBL" id="MDX3134966.1"/>
    </source>
</evidence>
<protein>
    <submittedName>
        <fullName evidence="2">Uncharacterized protein</fullName>
    </submittedName>
</protein>
<feature type="region of interest" description="Disordered" evidence="1">
    <location>
        <begin position="19"/>
        <end position="43"/>
    </location>
</feature>
<reference evidence="2" key="1">
    <citation type="journal article" date="2023" name="Microb. Genom.">
        <title>Mesoterricola silvestris gen. nov., sp. nov., Mesoterricola sediminis sp. nov., Geothrix oryzae sp. nov., Geothrix edaphica sp. nov., Geothrix rubra sp. nov., and Geothrix limicola sp. nov., six novel members of Acidobacteriota isolated from soils.</title>
        <authorList>
            <person name="Weisberg A.J."/>
            <person name="Pearce E."/>
            <person name="Kramer C.G."/>
            <person name="Chang J.H."/>
            <person name="Clarke C.R."/>
        </authorList>
    </citation>
    <scope>NUCLEOTIDE SEQUENCE</scope>
    <source>
        <strain evidence="2">ND06-05F</strain>
    </source>
</reference>
<dbReference type="RefSeq" id="WP_319697245.1">
    <property type="nucleotide sequence ID" value="NZ_JARAWN010000345.1"/>
</dbReference>
<dbReference type="EMBL" id="JARAWN010000345">
    <property type="protein sequence ID" value="MDX3134966.1"/>
    <property type="molecule type" value="Genomic_DNA"/>
</dbReference>
<sequence length="58" mass="6159">MTAALTEYDDFFRFLPPARPGSIRRRPHGPAGPPPAPAVRGVRGVRGGCGRAVYGGLR</sequence>
<dbReference type="Proteomes" id="UP001273589">
    <property type="component" value="Unassembled WGS sequence"/>
</dbReference>
<organism evidence="2 3">
    <name type="scientific">Streptomyces europaeiscabiei</name>
    <dbReference type="NCBI Taxonomy" id="146819"/>
    <lineage>
        <taxon>Bacteria</taxon>
        <taxon>Bacillati</taxon>
        <taxon>Actinomycetota</taxon>
        <taxon>Actinomycetes</taxon>
        <taxon>Kitasatosporales</taxon>
        <taxon>Streptomycetaceae</taxon>
        <taxon>Streptomyces</taxon>
    </lineage>
</organism>